<keyword evidence="2" id="KW-1185">Reference proteome</keyword>
<dbReference type="Proteomes" id="UP001057738">
    <property type="component" value="Chromosome"/>
</dbReference>
<dbReference type="EMBL" id="CP102514">
    <property type="protein sequence ID" value="UUY52136.1"/>
    <property type="molecule type" value="Genomic_DNA"/>
</dbReference>
<evidence type="ECO:0000313" key="2">
    <source>
        <dbReference type="Proteomes" id="UP001057738"/>
    </source>
</evidence>
<sequence>MNYSSGSGDDLPAYARPDEYVASLDPAPTDWVTVVGVSLNENHDWAISSYLTWPAGRAHALSEYTFNAWAVGSAGISTEYPSRRTVFNEGLQDHDEQSEFFVQRRTHHGRAEPSVEFTPSFLWYFDAIPGLDGSWYYLDDAGRDHQLVRIRRTDTELRIDVAALPLRRYLAVRERLLVLQHDRISRLDTVPEPPIEAVDRTEQRHFAFHSGDLRSADRPGFVRLIGKQLVLPIAAEPADLARPHPRDDRFPEFTILVDPATGEQVTATCDPRKLSTYFEDRGTPHYLTRVYFRREVLHRYNSEPSRYSVSSDQVSCLDLWRLPLGTNPEGLIETWLGDLGGKLPGEERDHWLSFNVPPRGGRDELRHRRDILGQWVDGPPDTVRRLFEGREQFSRALSRLVGRAVYREWDPADRIAFEGLHLPTSSEQSAADALILTLAKGVIDYLDVKAIRSLPGGDPKAETINCLEAWVKSTGGDPDVLTAPLRVLQGLRSSGPAHARTRGWKATLTRAGLDGLKPDEQFARLLAATADVLEALAQHADAQPELAGPEAGTGRA</sequence>
<name>A0ABY5Q6R8_9ACTN</name>
<protein>
    <recommendedName>
        <fullName evidence="3">ApeA N-terminal domain-containing protein</fullName>
    </recommendedName>
</protein>
<organism evidence="1 2">
    <name type="scientific">Streptomyces yangpuensis</name>
    <dbReference type="NCBI Taxonomy" id="1648182"/>
    <lineage>
        <taxon>Bacteria</taxon>
        <taxon>Bacillati</taxon>
        <taxon>Actinomycetota</taxon>
        <taxon>Actinomycetes</taxon>
        <taxon>Kitasatosporales</taxon>
        <taxon>Streptomycetaceae</taxon>
        <taxon>Streptomyces</taxon>
    </lineage>
</organism>
<gene>
    <name evidence="1" type="ORF">NRK68_24745</name>
</gene>
<evidence type="ECO:0000313" key="1">
    <source>
        <dbReference type="EMBL" id="UUY52136.1"/>
    </source>
</evidence>
<dbReference type="GeneID" id="95576727"/>
<evidence type="ECO:0008006" key="3">
    <source>
        <dbReference type="Google" id="ProtNLM"/>
    </source>
</evidence>
<reference evidence="1" key="1">
    <citation type="submission" date="2022-08" db="EMBL/GenBank/DDBJ databases">
        <authorList>
            <person name="Tian L."/>
        </authorList>
    </citation>
    <scope>NUCLEOTIDE SEQUENCE</scope>
    <source>
        <strain evidence="1">CM253</strain>
    </source>
</reference>
<accession>A0ABY5Q6R8</accession>
<proteinExistence type="predicted"/>
<dbReference type="RefSeq" id="WP_257857918.1">
    <property type="nucleotide sequence ID" value="NZ_CP102514.1"/>
</dbReference>